<keyword evidence="2" id="KW-1185">Reference proteome</keyword>
<proteinExistence type="predicted"/>
<evidence type="ECO:0000313" key="1">
    <source>
        <dbReference type="EMBL" id="KAI8031823.1"/>
    </source>
</evidence>
<comment type="caution">
    <text evidence="1">The sequence shown here is derived from an EMBL/GenBank/DDBJ whole genome shotgun (WGS) entry which is preliminary data.</text>
</comment>
<name>A0ACC0J337_9ERIC</name>
<dbReference type="EMBL" id="CM045758">
    <property type="protein sequence ID" value="KAI8031823.1"/>
    <property type="molecule type" value="Genomic_DNA"/>
</dbReference>
<accession>A0ACC0J337</accession>
<evidence type="ECO:0000313" key="2">
    <source>
        <dbReference type="Proteomes" id="UP001060215"/>
    </source>
</evidence>
<reference evidence="1 2" key="1">
    <citation type="journal article" date="2022" name="Plant J.">
        <title>Chromosome-level genome of Camellia lanceoleosa provides a valuable resource for understanding genome evolution and self-incompatibility.</title>
        <authorList>
            <person name="Gong W."/>
            <person name="Xiao S."/>
            <person name="Wang L."/>
            <person name="Liao Z."/>
            <person name="Chang Y."/>
            <person name="Mo W."/>
            <person name="Hu G."/>
            <person name="Li W."/>
            <person name="Zhao G."/>
            <person name="Zhu H."/>
            <person name="Hu X."/>
            <person name="Ji K."/>
            <person name="Xiang X."/>
            <person name="Song Q."/>
            <person name="Yuan D."/>
            <person name="Jin S."/>
            <person name="Zhang L."/>
        </authorList>
    </citation>
    <scope>NUCLEOTIDE SEQUENCE [LARGE SCALE GENOMIC DNA]</scope>
    <source>
        <strain evidence="1">SQ_2022a</strain>
    </source>
</reference>
<gene>
    <name evidence="1" type="ORF">LOK49_LG01G03758</name>
</gene>
<sequence length="78" mass="8916">MRCVSYHVLHLFFFSVESYEICDAELSALVLRLINVTDSGLHSINRKNGHLISFSFLGTNAFVFIFLFKRAYLLLISG</sequence>
<protein>
    <submittedName>
        <fullName evidence="1">Uncharacterized protein</fullName>
    </submittedName>
</protein>
<dbReference type="Proteomes" id="UP001060215">
    <property type="component" value="Chromosome 1"/>
</dbReference>
<organism evidence="1 2">
    <name type="scientific">Camellia lanceoleosa</name>
    <dbReference type="NCBI Taxonomy" id="1840588"/>
    <lineage>
        <taxon>Eukaryota</taxon>
        <taxon>Viridiplantae</taxon>
        <taxon>Streptophyta</taxon>
        <taxon>Embryophyta</taxon>
        <taxon>Tracheophyta</taxon>
        <taxon>Spermatophyta</taxon>
        <taxon>Magnoliopsida</taxon>
        <taxon>eudicotyledons</taxon>
        <taxon>Gunneridae</taxon>
        <taxon>Pentapetalae</taxon>
        <taxon>asterids</taxon>
        <taxon>Ericales</taxon>
        <taxon>Theaceae</taxon>
        <taxon>Camellia</taxon>
    </lineage>
</organism>